<evidence type="ECO:0000313" key="2">
    <source>
        <dbReference type="Proteomes" id="UP000563906"/>
    </source>
</evidence>
<dbReference type="AlphaFoldDB" id="A0A839AQ76"/>
<sequence length="146" mass="17531">MLVVLLHIILFFQSTNLKVPDFIKEYDALSNKAEELKYIDKYQDSNNINIKAYVVSLKMKQAEYKLLPWSKLKIFNSEKRNIENLINKNPNNIHLRYIRLVIQENLPRILNYHSHIKEDQKFLKEMLSKKDKTDYLDKYIIKNTSL</sequence>
<dbReference type="Proteomes" id="UP000563906">
    <property type="component" value="Unassembled WGS sequence"/>
</dbReference>
<protein>
    <submittedName>
        <fullName evidence="1">Uncharacterized protein</fullName>
    </submittedName>
</protein>
<reference evidence="1 2" key="1">
    <citation type="submission" date="2020-07" db="EMBL/GenBank/DDBJ databases">
        <title>Bacterium isolated from marine sediment.</title>
        <authorList>
            <person name="Shang D."/>
            <person name="Du Z.-J."/>
        </authorList>
    </citation>
    <scope>NUCLEOTIDE SEQUENCE [LARGE SCALE GENOMIC DNA]</scope>
    <source>
        <strain evidence="1 2">S7007</strain>
    </source>
</reference>
<comment type="caution">
    <text evidence="1">The sequence shown here is derived from an EMBL/GenBank/DDBJ whole genome shotgun (WGS) entry which is preliminary data.</text>
</comment>
<dbReference type="RefSeq" id="WP_182125745.1">
    <property type="nucleotide sequence ID" value="NZ_JACGLS010000007.1"/>
</dbReference>
<evidence type="ECO:0000313" key="1">
    <source>
        <dbReference type="EMBL" id="MBA6157243.1"/>
    </source>
</evidence>
<name>A0A839AQ76_9FLAO</name>
<proteinExistence type="predicted"/>
<gene>
    <name evidence="1" type="ORF">H3Z83_12035</name>
</gene>
<organism evidence="1 2">
    <name type="scientific">Tenacibaculum pelagium</name>
    <dbReference type="NCBI Taxonomy" id="2759527"/>
    <lineage>
        <taxon>Bacteria</taxon>
        <taxon>Pseudomonadati</taxon>
        <taxon>Bacteroidota</taxon>
        <taxon>Flavobacteriia</taxon>
        <taxon>Flavobacteriales</taxon>
        <taxon>Flavobacteriaceae</taxon>
        <taxon>Tenacibaculum</taxon>
    </lineage>
</organism>
<accession>A0A839AQ76</accession>
<dbReference type="EMBL" id="JACGLS010000007">
    <property type="protein sequence ID" value="MBA6157243.1"/>
    <property type="molecule type" value="Genomic_DNA"/>
</dbReference>
<keyword evidence="2" id="KW-1185">Reference proteome</keyword>